<keyword evidence="1" id="KW-0472">Membrane</keyword>
<dbReference type="EMBL" id="CP019454">
    <property type="protein sequence ID" value="AUW94698.1"/>
    <property type="molecule type" value="Genomic_DNA"/>
</dbReference>
<sequence>MERTWRVTKFLMPLIVLIGAITYGMFSLYVAHYRLILTPLEAQHKAKFYLQPLTTTFGGANVAIVWTDIGGQWHRDYEVQWLDIPHSGPIVHLFDVYVNGQTGTVQKIFMQIPFVPISRIQTP</sequence>
<evidence type="ECO:0000256" key="1">
    <source>
        <dbReference type="SAM" id="Phobius"/>
    </source>
</evidence>
<organism evidence="2 3">
    <name type="scientific">Sulfobacillus thermotolerans</name>
    <dbReference type="NCBI Taxonomy" id="338644"/>
    <lineage>
        <taxon>Bacteria</taxon>
        <taxon>Bacillati</taxon>
        <taxon>Bacillota</taxon>
        <taxon>Clostridia</taxon>
        <taxon>Eubacteriales</taxon>
        <taxon>Clostridiales Family XVII. Incertae Sedis</taxon>
        <taxon>Sulfobacillus</taxon>
    </lineage>
</organism>
<keyword evidence="1" id="KW-1133">Transmembrane helix</keyword>
<evidence type="ECO:0000313" key="3">
    <source>
        <dbReference type="Proteomes" id="UP000325292"/>
    </source>
</evidence>
<reference evidence="2 3" key="1">
    <citation type="journal article" date="2019" name="Sci. Rep.">
        <title>Sulfobacillus thermotolerans: new insights into resistance and metabolic capacities of acidophilic chemolithotrophs.</title>
        <authorList>
            <person name="Panyushkina A.E."/>
            <person name="Babenko V.V."/>
            <person name="Nikitina A.S."/>
            <person name="Selezneva O.V."/>
            <person name="Tsaplina I.A."/>
            <person name="Letarova M.A."/>
            <person name="Kostryukova E.S."/>
            <person name="Letarov A.V."/>
        </authorList>
    </citation>
    <scope>NUCLEOTIDE SEQUENCE [LARGE SCALE GENOMIC DNA]</scope>
    <source>
        <strain evidence="2 3">Kr1</strain>
    </source>
</reference>
<dbReference type="Proteomes" id="UP000325292">
    <property type="component" value="Chromosome"/>
</dbReference>
<name>A0ABN5H5K8_9FIRM</name>
<feature type="transmembrane region" description="Helical" evidence="1">
    <location>
        <begin position="12"/>
        <end position="31"/>
    </location>
</feature>
<proteinExistence type="predicted"/>
<gene>
    <name evidence="2" type="ORF">BXT84_12690</name>
</gene>
<keyword evidence="1" id="KW-0812">Transmembrane</keyword>
<protein>
    <submittedName>
        <fullName evidence="2">Uncharacterized protein</fullName>
    </submittedName>
</protein>
<accession>A0ABN5H5K8</accession>
<keyword evidence="3" id="KW-1185">Reference proteome</keyword>
<evidence type="ECO:0000313" key="2">
    <source>
        <dbReference type="EMBL" id="AUW94698.1"/>
    </source>
</evidence>